<dbReference type="RefSeq" id="WP_170140849.1">
    <property type="nucleotide sequence ID" value="NZ_PVZC01000001.1"/>
</dbReference>
<dbReference type="InterPro" id="IPR003615">
    <property type="entry name" value="HNH_nuc"/>
</dbReference>
<evidence type="ECO:0000313" key="3">
    <source>
        <dbReference type="Proteomes" id="UP000237846"/>
    </source>
</evidence>
<dbReference type="CDD" id="cd00085">
    <property type="entry name" value="HNHc"/>
    <property type="match status" value="1"/>
</dbReference>
<comment type="caution">
    <text evidence="2">The sequence shown here is derived from an EMBL/GenBank/DDBJ whole genome shotgun (WGS) entry which is preliminary data.</text>
</comment>
<name>A0A2T0QDI4_9ACTN</name>
<protein>
    <submittedName>
        <fullName evidence="2">Uncharacterized protein DUF222</fullName>
    </submittedName>
</protein>
<dbReference type="AlphaFoldDB" id="A0A2T0QDI4"/>
<proteinExistence type="predicted"/>
<reference evidence="2 3" key="1">
    <citation type="submission" date="2018-03" db="EMBL/GenBank/DDBJ databases">
        <title>Genomic Encyclopedia of Archaeal and Bacterial Type Strains, Phase II (KMG-II): from individual species to whole genera.</title>
        <authorList>
            <person name="Goeker M."/>
        </authorList>
    </citation>
    <scope>NUCLEOTIDE SEQUENCE [LARGE SCALE GENOMIC DNA]</scope>
    <source>
        <strain evidence="2 3">DSM 45601</strain>
    </source>
</reference>
<organism evidence="2 3">
    <name type="scientific">Allonocardiopsis opalescens</name>
    <dbReference type="NCBI Taxonomy" id="1144618"/>
    <lineage>
        <taxon>Bacteria</taxon>
        <taxon>Bacillati</taxon>
        <taxon>Actinomycetota</taxon>
        <taxon>Actinomycetes</taxon>
        <taxon>Streptosporangiales</taxon>
        <taxon>Allonocardiopsis</taxon>
    </lineage>
</organism>
<evidence type="ECO:0000313" key="2">
    <source>
        <dbReference type="EMBL" id="PRY01975.1"/>
    </source>
</evidence>
<dbReference type="Proteomes" id="UP000237846">
    <property type="component" value="Unassembled WGS sequence"/>
</dbReference>
<keyword evidence="3" id="KW-1185">Reference proteome</keyword>
<feature type="domain" description="DUF222" evidence="1">
    <location>
        <begin position="88"/>
        <end position="346"/>
    </location>
</feature>
<dbReference type="InterPro" id="IPR003870">
    <property type="entry name" value="DUF222"/>
</dbReference>
<accession>A0A2T0QDI4</accession>
<sequence>MSAESPTAAASRLFAQIQDALSELVTISDDDLGVLPASLLGGLTVDLLAMRDKVELCALRSMRLFVNQGGVDKSNANGIKQWLVRNGKMSHADASRRAHVVRHLHGLKRTRSAVDGGVIGLGHMMVAAGCADTALKDLKVEEDGIKPVELYDRLDKEFAETAIRFNVPLLQRMQSQIRAVVNPPGVEREFERQCDRRELQMMREATGALNVNIKVDAASATFVEEAIRLHLPPNDRKRTFAQRANDAFVEVCKIAIDAADSKLPRKGNAVAVRVHVGIDSLSPSSQSRATVTDSGRTVPLSAARAMTNGDSVLQRILTEPASGNPLDIGTAAQLFPPNIRVAVAAKFGNCQWEEGCSVPVAACDISMKTPWWRGGVDDMANAIPLCWHHHLLKENRYVLDYYRKSFEARAQERAA</sequence>
<evidence type="ECO:0000259" key="1">
    <source>
        <dbReference type="Pfam" id="PF02720"/>
    </source>
</evidence>
<dbReference type="Pfam" id="PF02720">
    <property type="entry name" value="DUF222"/>
    <property type="match status" value="1"/>
</dbReference>
<gene>
    <name evidence="2" type="ORF">CLV72_101573</name>
</gene>
<dbReference type="EMBL" id="PVZC01000001">
    <property type="protein sequence ID" value="PRY01975.1"/>
    <property type="molecule type" value="Genomic_DNA"/>
</dbReference>